<feature type="region of interest" description="Disordered" evidence="5">
    <location>
        <begin position="277"/>
        <end position="304"/>
    </location>
</feature>
<feature type="compositionally biased region" description="Low complexity" evidence="5">
    <location>
        <begin position="549"/>
        <end position="562"/>
    </location>
</feature>
<dbReference type="PROSITE" id="PS50006">
    <property type="entry name" value="FHA_DOMAIN"/>
    <property type="match status" value="1"/>
</dbReference>
<dbReference type="Pfam" id="PF00069">
    <property type="entry name" value="Pkinase"/>
    <property type="match status" value="2"/>
</dbReference>
<dbReference type="SUPFAM" id="SSF56112">
    <property type="entry name" value="Protein kinase-like (PK-like)"/>
    <property type="match status" value="1"/>
</dbReference>
<accession>A0AAW0EV02</accession>
<dbReference type="GO" id="GO:0004674">
    <property type="term" value="F:protein serine/threonine kinase activity"/>
    <property type="evidence" value="ECO:0007669"/>
    <property type="project" value="UniProtKB-EC"/>
</dbReference>
<dbReference type="Proteomes" id="UP001430356">
    <property type="component" value="Unassembled WGS sequence"/>
</dbReference>
<evidence type="ECO:0000256" key="2">
    <source>
        <dbReference type="ARBA" id="ARBA00022741"/>
    </source>
</evidence>
<keyword evidence="3 4" id="KW-0067">ATP-binding</keyword>
<dbReference type="InterPro" id="IPR008984">
    <property type="entry name" value="SMAD_FHA_dom_sf"/>
</dbReference>
<gene>
    <name evidence="8" type="ORF">NESM_000633000</name>
</gene>
<feature type="region of interest" description="Disordered" evidence="5">
    <location>
        <begin position="1337"/>
        <end position="1430"/>
    </location>
</feature>
<dbReference type="InterPro" id="IPR011009">
    <property type="entry name" value="Kinase-like_dom_sf"/>
</dbReference>
<feature type="compositionally biased region" description="Polar residues" evidence="5">
    <location>
        <begin position="2018"/>
        <end position="2036"/>
    </location>
</feature>
<dbReference type="Pfam" id="PF00498">
    <property type="entry name" value="FHA"/>
    <property type="match status" value="1"/>
</dbReference>
<reference evidence="8 9" key="1">
    <citation type="journal article" date="2021" name="MBio">
        <title>A New Model Trypanosomatid, Novymonas esmeraldas: Genomic Perception of Its 'Candidatus Pandoraea novymonadis' Endosymbiont.</title>
        <authorList>
            <person name="Zakharova A."/>
            <person name="Saura A."/>
            <person name="Butenko A."/>
            <person name="Podesvova L."/>
            <person name="Warmusova S."/>
            <person name="Kostygov A.Y."/>
            <person name="Nenarokova A."/>
            <person name="Lukes J."/>
            <person name="Opperdoes F.R."/>
            <person name="Yurchenko V."/>
        </authorList>
    </citation>
    <scope>NUCLEOTIDE SEQUENCE [LARGE SCALE GENOMIC DNA]</scope>
    <source>
        <strain evidence="8 9">E262AT.01</strain>
    </source>
</reference>
<feature type="compositionally biased region" description="Polar residues" evidence="5">
    <location>
        <begin position="849"/>
        <end position="858"/>
    </location>
</feature>
<feature type="compositionally biased region" description="Low complexity" evidence="5">
    <location>
        <begin position="1412"/>
        <end position="1427"/>
    </location>
</feature>
<dbReference type="InterPro" id="IPR017441">
    <property type="entry name" value="Protein_kinase_ATP_BS"/>
</dbReference>
<feature type="compositionally biased region" description="Low complexity" evidence="5">
    <location>
        <begin position="2062"/>
        <end position="2077"/>
    </location>
</feature>
<feature type="region of interest" description="Disordered" evidence="5">
    <location>
        <begin position="323"/>
        <end position="369"/>
    </location>
</feature>
<feature type="compositionally biased region" description="Low complexity" evidence="5">
    <location>
        <begin position="1911"/>
        <end position="1932"/>
    </location>
</feature>
<feature type="domain" description="Protein kinase" evidence="7">
    <location>
        <begin position="684"/>
        <end position="1248"/>
    </location>
</feature>
<evidence type="ECO:0000259" key="7">
    <source>
        <dbReference type="PROSITE" id="PS50011"/>
    </source>
</evidence>
<feature type="compositionally biased region" description="Basic and acidic residues" evidence="5">
    <location>
        <begin position="415"/>
        <end position="428"/>
    </location>
</feature>
<evidence type="ECO:0000313" key="8">
    <source>
        <dbReference type="EMBL" id="KAK7196910.1"/>
    </source>
</evidence>
<dbReference type="PANTHER" id="PTHR48012:SF4">
    <property type="entry name" value="MITOGEN-ACTIVATED PROTEIN KINASE KINASE KINASE A"/>
    <property type="match status" value="1"/>
</dbReference>
<dbReference type="PROSITE" id="PS00108">
    <property type="entry name" value="PROTEIN_KINASE_ST"/>
    <property type="match status" value="1"/>
</dbReference>
<feature type="compositionally biased region" description="Low complexity" evidence="5">
    <location>
        <begin position="1453"/>
        <end position="1463"/>
    </location>
</feature>
<feature type="compositionally biased region" description="Low complexity" evidence="5">
    <location>
        <begin position="1004"/>
        <end position="1014"/>
    </location>
</feature>
<feature type="compositionally biased region" description="Basic and acidic residues" evidence="5">
    <location>
        <begin position="1182"/>
        <end position="1198"/>
    </location>
</feature>
<dbReference type="PROSITE" id="PS00107">
    <property type="entry name" value="PROTEIN_KINASE_ATP"/>
    <property type="match status" value="1"/>
</dbReference>
<feature type="domain" description="FHA" evidence="6">
    <location>
        <begin position="107"/>
        <end position="134"/>
    </location>
</feature>
<name>A0AAW0EV02_9TRYP</name>
<feature type="compositionally biased region" description="Low complexity" evidence="5">
    <location>
        <begin position="2006"/>
        <end position="2017"/>
    </location>
</feature>
<evidence type="ECO:0000259" key="6">
    <source>
        <dbReference type="PROSITE" id="PS50006"/>
    </source>
</evidence>
<feature type="region of interest" description="Disordered" evidence="5">
    <location>
        <begin position="1163"/>
        <end position="1214"/>
    </location>
</feature>
<feature type="region of interest" description="Disordered" evidence="5">
    <location>
        <begin position="1684"/>
        <end position="1776"/>
    </location>
</feature>
<dbReference type="Gene3D" id="2.60.200.20">
    <property type="match status" value="2"/>
</dbReference>
<dbReference type="GO" id="GO:0005737">
    <property type="term" value="C:cytoplasm"/>
    <property type="evidence" value="ECO:0007669"/>
    <property type="project" value="TreeGrafter"/>
</dbReference>
<feature type="region of interest" description="Disordered" evidence="5">
    <location>
        <begin position="768"/>
        <end position="861"/>
    </location>
</feature>
<evidence type="ECO:0000256" key="4">
    <source>
        <dbReference type="PROSITE-ProRule" id="PRU10141"/>
    </source>
</evidence>
<dbReference type="Gene3D" id="1.10.510.10">
    <property type="entry name" value="Transferase(Phosphotransferase) domain 1"/>
    <property type="match status" value="2"/>
</dbReference>
<feature type="region of interest" description="Disordered" evidence="5">
    <location>
        <begin position="1591"/>
        <end position="1623"/>
    </location>
</feature>
<proteinExistence type="predicted"/>
<dbReference type="InterPro" id="IPR050629">
    <property type="entry name" value="STE20/SPS1-PAK"/>
</dbReference>
<dbReference type="InterPro" id="IPR000719">
    <property type="entry name" value="Prot_kinase_dom"/>
</dbReference>
<feature type="region of interest" description="Disordered" evidence="5">
    <location>
        <begin position="135"/>
        <end position="161"/>
    </location>
</feature>
<feature type="compositionally biased region" description="Polar residues" evidence="5">
    <location>
        <begin position="1766"/>
        <end position="1776"/>
    </location>
</feature>
<feature type="region of interest" description="Disordered" evidence="5">
    <location>
        <begin position="1451"/>
        <end position="1499"/>
    </location>
</feature>
<feature type="compositionally biased region" description="Low complexity" evidence="5">
    <location>
        <begin position="1170"/>
        <end position="1179"/>
    </location>
</feature>
<feature type="compositionally biased region" description="Pro residues" evidence="5">
    <location>
        <begin position="17"/>
        <end position="30"/>
    </location>
</feature>
<sequence>MFLSSGAMVGDGVAVSEPPPSPRPRTPGPPIGVAASPSSMPSTAATQLVSRGESSPPPLTIDASIDGPFMLCSPSGGLLRRCEPSDLWGLLISEHTTLNCTYSQTTVRVGRAGDCDTILRDPRVSSTHFTISLELEPHGGCSNGHRRRGTDTEEKEEEVDSNLVHESLNTMHTTEPGNNGNGVMPPSLSLAEDGRPALCGASVHANPTDGPDVASPGALVSSLPPRTEPSLPRWRVRRVLLTDRSANGTYVNDVLVGRGETCELHYGDDISIVRVSEKKRTRGHPTTTATPTESSDEDVAQAAPSHVAGGDALLRGVAAAPPRFRSVPGAAPGRRGPNDLCAKASRRGSDDDDDEGDEEHPPGADGPHVTQLFTALLSTLSTEHMYVERFCFHLYHAEEVGRSGAPAEGAADSRGGLDADGVHRDGWRQHRPPVQAQRTPSRREGGAAPPRPLSPASLHARDEFSNARVSHHKSVRFPDDPVTAFNSPPQTSFDALESPPVPPSSVSEADGRRRRSQSSSSLPPLAPVTANIAAGTVPSPQNSTDARSRASSVASSRGLSSVVTPHSLLRPRLCISESFIAPITLPDREGSTASSNGSAHGAAAAAAAAASSSAASRFHESIGIGPALQRRVAAKRALTIRRRGSGSSDTSSQTTSSFGAATALMRDVPADIPIRYAVLPLRHLQWGGRIGFGASGEVFMGIDVSTATVVAIKVLKGAPLFHTASQNSGTAASSAYADKIGQANPRAAMAHDDGTILALSNVSLGHNGTAPASRVSSEAASSVSTPSASPTPGSKPGTGANEESLQVSTASASTTPSSSSSASATAERHASTTLVRNAAGPHGGAGQPDRQSPPSSEGRNAASPLLRKHLREIIFLTTLQHHRIVRFLGFQFSGEGRLCLLMEYVAGGTLQTLIKNFGAFEENVIRLYALQILEGLQYLTRKGVVHGDLKSANILVSEQSSVKLTDFGTSRFLRACAADDATATADVAADDDVVSGEGRRQRQRQQQQQQQQQRCGTARQAVPPRPPRHSRDGAEEDSVAEVADEEVSVAVSDESHEWSSCRSVEEDSSDDISGTEDESGAPQRVLCGTPLYMSPELIRTQEPTFASDMWALGCVVYEMATGGVLPWRPVHNLSAPAVIWHIGQRYEDGDGPSLDDVYDERERLNRGSGDLSPPDAESSASDDERSQVSHDAHDELCGRRGRGSGSSGSLGRWSRTPTPMLVDLLRSTLNMDAALRPTPTELLQHPFIRNEASRAALERWHTMVIANRHRAVQAPASCVDGEAVTLTATATATATAASSAHMPAATDPEVAARTVLRSVHGSSADSPFDTAVVVARSGRSNTTSREGSQRSHASLSPARTSPPPQRTHSGEVAVSAAAAATTGHGTDASPSSQPHHDQVPPLRHPPPVGELTSSPSTGARSSGSARPSAHHLLGASWEEVESFTLSPPPLPPAAAVLPQPQAQKATPASQCPSVLGAGNPDSQPLFSEPPRRPDARWRPREVPPPAMCPANAAPVLSSGAAVGAPAGQWMGPQSFSAPPRLPVPRSRAAGAAAGAPEAEACMPYSMPEPQSNSHKSYLRQHQLFLKQNELERRRRSLSAPQNSRQIRGRFRTEGPTPFSPPPPPSFGVSLAAAAAAAAGAVPMYMPGYPAVMQQQQQQPVLNYAPGYSDYNLHVNTQTVEMRLPPGFASQPLSTPSQRGKRQQGSGSGVMGGVRLSRIPSSQPLSQTQQQQQQQQQQQRGGSRRDRARGGGAAAVGRSPPLHPHSHNSGNPLMSTGTYSVMGPAEVVASCANSGPVLSSMPSQQFTSSQPAAGGLTMEMDKLTLSSPQSAAVLPPVPNFGSPMAPLQVHGLGYALGYGGAAVSASQPLPLQQGPVLPPPPPPPPTSAHSRGHHGAHTASKTGRHYGCSVNSGDSGSGTTQQSQSATAAATAGTGSGEVAGGGAGAAQGSARKGRHGRRATSPVTGSSTHGHGRLRASRQPSSRLRHQHQLNLARIRARVAEHGDKQQQQQPSTQSPSNDNAVAPQQQHGEQCTPSRVQAALPEAKTATRRTASSTRHRLRTSSRLSTRAASRQQQQQRRSHKRQRRHSPNATTKKREKASKEAES</sequence>
<feature type="region of interest" description="Disordered" evidence="5">
    <location>
        <begin position="989"/>
        <end position="1085"/>
    </location>
</feature>
<evidence type="ECO:0000313" key="9">
    <source>
        <dbReference type="Proteomes" id="UP001430356"/>
    </source>
</evidence>
<feature type="compositionally biased region" description="Acidic residues" evidence="5">
    <location>
        <begin position="1034"/>
        <end position="1047"/>
    </location>
</feature>
<dbReference type="PANTHER" id="PTHR48012">
    <property type="entry name" value="STERILE20-LIKE KINASE, ISOFORM B-RELATED"/>
    <property type="match status" value="1"/>
</dbReference>
<dbReference type="EC" id="2.7.11.1" evidence="1"/>
<feature type="binding site" evidence="4">
    <location>
        <position position="713"/>
    </location>
    <ligand>
        <name>ATP</name>
        <dbReference type="ChEBI" id="CHEBI:30616"/>
    </ligand>
</feature>
<dbReference type="InterPro" id="IPR008271">
    <property type="entry name" value="Ser/Thr_kinase_AS"/>
</dbReference>
<feature type="compositionally biased region" description="Polar residues" evidence="5">
    <location>
        <begin position="484"/>
        <end position="493"/>
    </location>
</feature>
<feature type="compositionally biased region" description="Acidic residues" evidence="5">
    <location>
        <begin position="1066"/>
        <end position="1079"/>
    </location>
</feature>
<keyword evidence="2 4" id="KW-0547">Nucleotide-binding</keyword>
<dbReference type="GO" id="GO:0005524">
    <property type="term" value="F:ATP binding"/>
    <property type="evidence" value="ECO:0007669"/>
    <property type="project" value="UniProtKB-UniRule"/>
</dbReference>
<keyword evidence="9" id="KW-1185">Reference proteome</keyword>
<dbReference type="SMART" id="SM00220">
    <property type="entry name" value="S_TKc"/>
    <property type="match status" value="1"/>
</dbReference>
<feature type="compositionally biased region" description="Basic residues" evidence="5">
    <location>
        <begin position="2078"/>
        <end position="2098"/>
    </location>
</feature>
<organism evidence="8 9">
    <name type="scientific">Novymonas esmeraldas</name>
    <dbReference type="NCBI Taxonomy" id="1808958"/>
    <lineage>
        <taxon>Eukaryota</taxon>
        <taxon>Discoba</taxon>
        <taxon>Euglenozoa</taxon>
        <taxon>Kinetoplastea</taxon>
        <taxon>Metakinetoplastina</taxon>
        <taxon>Trypanosomatida</taxon>
        <taxon>Trypanosomatidae</taxon>
        <taxon>Novymonas</taxon>
    </lineage>
</organism>
<dbReference type="InterPro" id="IPR000253">
    <property type="entry name" value="FHA_dom"/>
</dbReference>
<feature type="compositionally biased region" description="Low complexity" evidence="5">
    <location>
        <begin position="770"/>
        <end position="800"/>
    </location>
</feature>
<evidence type="ECO:0000256" key="3">
    <source>
        <dbReference type="ARBA" id="ARBA00022840"/>
    </source>
</evidence>
<dbReference type="PROSITE" id="PS50011">
    <property type="entry name" value="PROTEIN_KINASE_DOM"/>
    <property type="match status" value="1"/>
</dbReference>
<evidence type="ECO:0000256" key="5">
    <source>
        <dbReference type="SAM" id="MobiDB-lite"/>
    </source>
</evidence>
<feature type="region of interest" description="Disordered" evidence="5">
    <location>
        <begin position="404"/>
        <end position="562"/>
    </location>
</feature>
<feature type="compositionally biased region" description="Basic and acidic residues" evidence="5">
    <location>
        <begin position="1053"/>
        <end position="1065"/>
    </location>
</feature>
<dbReference type="EMBL" id="JAECZO010000089">
    <property type="protein sequence ID" value="KAK7196910.1"/>
    <property type="molecule type" value="Genomic_DNA"/>
</dbReference>
<feature type="compositionally biased region" description="Low complexity" evidence="5">
    <location>
        <begin position="1719"/>
        <end position="1740"/>
    </location>
</feature>
<feature type="compositionally biased region" description="Polar residues" evidence="5">
    <location>
        <begin position="1338"/>
        <end position="1359"/>
    </location>
</feature>
<comment type="caution">
    <text evidence="8">The sequence shown here is derived from an EMBL/GenBank/DDBJ whole genome shotgun (WGS) entry which is preliminary data.</text>
</comment>
<feature type="region of interest" description="Disordered" evidence="5">
    <location>
        <begin position="1"/>
        <end position="42"/>
    </location>
</feature>
<feature type="compositionally biased region" description="Low complexity" evidence="5">
    <location>
        <begin position="1370"/>
        <end position="1389"/>
    </location>
</feature>
<feature type="compositionally biased region" description="Low complexity" evidence="5">
    <location>
        <begin position="808"/>
        <end position="825"/>
    </location>
</feature>
<keyword evidence="8" id="KW-0808">Transferase</keyword>
<feature type="region of interest" description="Disordered" evidence="5">
    <location>
        <begin position="1868"/>
        <end position="2105"/>
    </location>
</feature>
<feature type="compositionally biased region" description="Gly residues" evidence="5">
    <location>
        <begin position="1933"/>
        <end position="1945"/>
    </location>
</feature>
<dbReference type="SUPFAM" id="SSF49879">
    <property type="entry name" value="SMAD/FHA domain"/>
    <property type="match status" value="1"/>
</dbReference>
<feature type="compositionally biased region" description="Basic and acidic residues" evidence="5">
    <location>
        <begin position="1489"/>
        <end position="1499"/>
    </location>
</feature>
<protein>
    <recommendedName>
        <fullName evidence="1">non-specific serine/threonine protein kinase</fullName>
        <ecNumber evidence="1">2.7.11.1</ecNumber>
    </recommendedName>
</protein>
<evidence type="ECO:0000256" key="1">
    <source>
        <dbReference type="ARBA" id="ARBA00012513"/>
    </source>
</evidence>
<feature type="compositionally biased region" description="Pro residues" evidence="5">
    <location>
        <begin position="1875"/>
        <end position="1885"/>
    </location>
</feature>
<keyword evidence="8" id="KW-0418">Kinase</keyword>